<evidence type="ECO:0000313" key="4">
    <source>
        <dbReference type="EMBL" id="MBO0481142.1"/>
    </source>
</evidence>
<dbReference type="NCBIfam" id="TIGR04226">
    <property type="entry name" value="RrgB_K2N_iso_D2"/>
    <property type="match status" value="1"/>
</dbReference>
<evidence type="ECO:0000259" key="2">
    <source>
        <dbReference type="Pfam" id="PF16555"/>
    </source>
</evidence>
<dbReference type="InterPro" id="IPR032364">
    <property type="entry name" value="GramPos_pilinD1_N"/>
</dbReference>
<dbReference type="Pfam" id="PF16555">
    <property type="entry name" value="GramPos_pilinD1"/>
    <property type="match status" value="1"/>
</dbReference>
<dbReference type="EMBL" id="JAFLWI010000002">
    <property type="protein sequence ID" value="MBO0481142.1"/>
    <property type="molecule type" value="Genomic_DNA"/>
</dbReference>
<protein>
    <submittedName>
        <fullName evidence="4">SpaH/EbpB family LPXTG-anchored major pilin</fullName>
    </submittedName>
</protein>
<dbReference type="Pfam" id="PF17802">
    <property type="entry name" value="SpaA"/>
    <property type="match status" value="1"/>
</dbReference>
<dbReference type="InterPro" id="IPR013783">
    <property type="entry name" value="Ig-like_fold"/>
</dbReference>
<dbReference type="Gene3D" id="2.60.40.10">
    <property type="entry name" value="Immunoglobulins"/>
    <property type="match status" value="2"/>
</dbReference>
<keyword evidence="1" id="KW-0472">Membrane</keyword>
<evidence type="ECO:0000313" key="5">
    <source>
        <dbReference type="Proteomes" id="UP000664832"/>
    </source>
</evidence>
<dbReference type="RefSeq" id="WP_206897974.1">
    <property type="nucleotide sequence ID" value="NZ_JAFLWI010000002.1"/>
</dbReference>
<evidence type="ECO:0000259" key="3">
    <source>
        <dbReference type="Pfam" id="PF17802"/>
    </source>
</evidence>
<feature type="domain" description="SpaA-like prealbumin fold" evidence="3">
    <location>
        <begin position="479"/>
        <end position="583"/>
    </location>
</feature>
<keyword evidence="1" id="KW-1133">Transmembrane helix</keyword>
<dbReference type="Gene3D" id="2.60.40.740">
    <property type="match status" value="1"/>
</dbReference>
<dbReference type="InterPro" id="IPR026466">
    <property type="entry name" value="Fim_isopep_form_D2_dom"/>
</dbReference>
<feature type="domain" description="Gram-positive pilin subunit D1 N-terminal" evidence="2">
    <location>
        <begin position="39"/>
        <end position="188"/>
    </location>
</feature>
<organism evidence="4 5">
    <name type="scientific">Candidatus Enterococcus courvalinii</name>
    <dbReference type="NCBI Taxonomy" id="2815329"/>
    <lineage>
        <taxon>Bacteria</taxon>
        <taxon>Bacillati</taxon>
        <taxon>Bacillota</taxon>
        <taxon>Bacilli</taxon>
        <taxon>Lactobacillales</taxon>
        <taxon>Enterococcaceae</taxon>
        <taxon>Enterococcus</taxon>
    </lineage>
</organism>
<dbReference type="InterPro" id="IPR041033">
    <property type="entry name" value="SpaA_PFL_dom_1"/>
</dbReference>
<accession>A0ABS3HXE3</accession>
<proteinExistence type="predicted"/>
<dbReference type="Proteomes" id="UP000664832">
    <property type="component" value="Unassembled WGS sequence"/>
</dbReference>
<comment type="caution">
    <text evidence="4">The sequence shown here is derived from an EMBL/GenBank/DDBJ whole genome shotgun (WGS) entry which is preliminary data.</text>
</comment>
<keyword evidence="5" id="KW-1185">Reference proteome</keyword>
<gene>
    <name evidence="4" type="ORF">JZO71_02250</name>
</gene>
<sequence length="620" mass="66513">MNKQKKKVFTWVLSLLLMLPLFLGLGSAVRAVEGGDTETEQTVTLHKLAFDTLPESIQNTGDEMTWPNATPLSGAGFTAYDVTSIYWAAYDGASGTHEERVSEATDAAIAADTTGLASHEFALTDASGISSLALPTQSGGRNAVYLFKETTTPAGAIAEKSVPFVVGLPVTDEDGNNRPVVHLYPKNEYKTSDLTFKKYGVGLDAEGNQANPIALKDAGFILKDQASGMYYQASTGKFDGTVDAATILFSDASGQVTVEDLILADGGVYEFYEVDTPVATSQLQTGTEIYHYLNNPVVTAFATRNANDGSMTIKYSHYNELQVLLTDKENASAYNYKVPEPKKEADDADVDVDQIVTFTITQQIPKDVAQFTKFDLVDTYHSSLELVSTAAEILSSIKIDGAAAGDVTATIADISANPFIVSFTPAELASHAGKMLTFEVQMKIKPGAPLATAIDNQIKFDNNFIPKTAQEEIKTFGKKFVKKDADTKQTLAGAEFVVKRGDSFLKMTDGKVSWVAAQGDATTFQSNDQGVIEVFGIAQTDELGADIIYQLVETKAPDGYVLPNTPTNFVADNGKVELVVVNKTKGKLPITGGMGITVFLAAGLTAVLSAGYYFKKRKAE</sequence>
<dbReference type="NCBIfam" id="NF033902">
    <property type="entry name" value="iso_D2_wall_anc"/>
    <property type="match status" value="1"/>
</dbReference>
<dbReference type="NCBIfam" id="TIGR01167">
    <property type="entry name" value="LPXTG_anchor"/>
    <property type="match status" value="1"/>
</dbReference>
<evidence type="ECO:0000256" key="1">
    <source>
        <dbReference type="SAM" id="Phobius"/>
    </source>
</evidence>
<name>A0ABS3HXE3_9ENTE</name>
<keyword evidence="1" id="KW-0812">Transmembrane</keyword>
<reference evidence="4 5" key="1">
    <citation type="submission" date="2021-03" db="EMBL/GenBank/DDBJ databases">
        <title>Enterococcal diversity collection.</title>
        <authorList>
            <person name="Gilmore M.S."/>
            <person name="Schwartzman J."/>
            <person name="Van Tyne D."/>
            <person name="Martin M."/>
            <person name="Earl A.M."/>
            <person name="Manson A.L."/>
            <person name="Straub T."/>
            <person name="Salamzade R."/>
            <person name="Saavedra J."/>
            <person name="Lebreton F."/>
            <person name="Prichula J."/>
            <person name="Schaufler K."/>
            <person name="Gaca A."/>
            <person name="Sgardioli B."/>
            <person name="Wagenaar J."/>
            <person name="Strong T."/>
        </authorList>
    </citation>
    <scope>NUCLEOTIDE SEQUENCE [LARGE SCALE GENOMIC DNA]</scope>
    <source>
        <strain evidence="4 5">MSG2901</strain>
    </source>
</reference>
<feature type="transmembrane region" description="Helical" evidence="1">
    <location>
        <begin position="592"/>
        <end position="614"/>
    </location>
</feature>
<dbReference type="InterPro" id="IPR048052">
    <property type="entry name" value="FM1-like"/>
</dbReference>